<feature type="transmembrane region" description="Helical" evidence="1">
    <location>
        <begin position="37"/>
        <end position="60"/>
    </location>
</feature>
<name>A0A1X0QI26_9MICR</name>
<dbReference type="Proteomes" id="UP000192501">
    <property type="component" value="Unassembled WGS sequence"/>
</dbReference>
<keyword evidence="1" id="KW-1133">Transmembrane helix</keyword>
<evidence type="ECO:0000313" key="3">
    <source>
        <dbReference type="Proteomes" id="UP000192501"/>
    </source>
</evidence>
<comment type="caution">
    <text evidence="2">The sequence shown here is derived from an EMBL/GenBank/DDBJ whole genome shotgun (WGS) entry which is preliminary data.</text>
</comment>
<keyword evidence="1" id="KW-0472">Membrane</keyword>
<dbReference type="AlphaFoldDB" id="A0A1X0QI26"/>
<organism evidence="2 3">
    <name type="scientific">Hepatospora eriocheir</name>
    <dbReference type="NCBI Taxonomy" id="1081669"/>
    <lineage>
        <taxon>Eukaryota</taxon>
        <taxon>Fungi</taxon>
        <taxon>Fungi incertae sedis</taxon>
        <taxon>Microsporidia</taxon>
        <taxon>Hepatosporidae</taxon>
        <taxon>Hepatospora</taxon>
    </lineage>
</organism>
<reference evidence="2 3" key="1">
    <citation type="journal article" date="2017" name="Environ. Microbiol.">
        <title>Decay of the glycolytic pathway and adaptation to intranuclear parasitism within Enterocytozoonidae microsporidia.</title>
        <authorList>
            <person name="Wiredu Boakye D."/>
            <person name="Jaroenlak P."/>
            <person name="Prachumwat A."/>
            <person name="Williams T.A."/>
            <person name="Bateman K.S."/>
            <person name="Itsathitphaisarn O."/>
            <person name="Sritunyalucksana K."/>
            <person name="Paszkiewicz K.H."/>
            <person name="Moore K.A."/>
            <person name="Stentiford G.D."/>
            <person name="Williams B.A."/>
        </authorList>
    </citation>
    <scope>NUCLEOTIDE SEQUENCE [LARGE SCALE GENOMIC DNA]</scope>
    <source>
        <strain evidence="3">canceri</strain>
    </source>
</reference>
<feature type="transmembrane region" description="Helical" evidence="1">
    <location>
        <begin position="5"/>
        <end position="25"/>
    </location>
</feature>
<protein>
    <submittedName>
        <fullName evidence="2">Uncharacterized protein</fullName>
    </submittedName>
</protein>
<sequence>MYRKLIKWMTYILIVLVLVLLFIYFLDENDEDSIYSIFSTFIFLIYLSIYLCLYFIYFLLSCCNDNKKYNRIITVNGVSYVENAEDDDDKINKGINYLSHLFFFSHYIPISRKSVNN</sequence>
<proteinExistence type="predicted"/>
<keyword evidence="1" id="KW-0812">Transmembrane</keyword>
<accession>A0A1X0QI26</accession>
<evidence type="ECO:0000256" key="1">
    <source>
        <dbReference type="SAM" id="Phobius"/>
    </source>
</evidence>
<dbReference type="EMBL" id="LTAI01000201">
    <property type="protein sequence ID" value="ORD99413.1"/>
    <property type="molecule type" value="Genomic_DNA"/>
</dbReference>
<evidence type="ECO:0000313" key="2">
    <source>
        <dbReference type="EMBL" id="ORD99413.1"/>
    </source>
</evidence>
<dbReference type="VEuPathDB" id="MicrosporidiaDB:HERIO_517"/>
<gene>
    <name evidence="2" type="ORF">A0H76_903</name>
</gene>
<dbReference type="VEuPathDB" id="MicrosporidiaDB:A0H76_903"/>